<proteinExistence type="predicted"/>
<sequence>MRSFYDAGQNAANAYRRAFAPQFSDYVEDVVLAADTLVRVPIPEGAGVAVFSFDGDFRVRLGVVATTFTLPATTTSNGSGSELSPAARVIPAKLGDGTTTPTHICLRAAAACKGSIAFYGN</sequence>
<comment type="caution">
    <text evidence="1">The sequence shown here is derived from an EMBL/GenBank/DDBJ whole genome shotgun (WGS) entry which is preliminary data.</text>
</comment>
<dbReference type="EMBL" id="JBHSLU010000161">
    <property type="protein sequence ID" value="MFC5509253.1"/>
    <property type="molecule type" value="Genomic_DNA"/>
</dbReference>
<keyword evidence="2" id="KW-1185">Reference proteome</keyword>
<gene>
    <name evidence="1" type="ORF">ACFPN9_28990</name>
</gene>
<dbReference type="RefSeq" id="WP_377818008.1">
    <property type="nucleotide sequence ID" value="NZ_JBHSLU010000161.1"/>
</dbReference>
<accession>A0ABW0PA49</accession>
<evidence type="ECO:0000313" key="1">
    <source>
        <dbReference type="EMBL" id="MFC5509253.1"/>
    </source>
</evidence>
<organism evidence="1 2">
    <name type="scientific">Bosea massiliensis</name>
    <dbReference type="NCBI Taxonomy" id="151419"/>
    <lineage>
        <taxon>Bacteria</taxon>
        <taxon>Pseudomonadati</taxon>
        <taxon>Pseudomonadota</taxon>
        <taxon>Alphaproteobacteria</taxon>
        <taxon>Hyphomicrobiales</taxon>
        <taxon>Boseaceae</taxon>
        <taxon>Bosea</taxon>
    </lineage>
</organism>
<reference evidence="2" key="1">
    <citation type="journal article" date="2019" name="Int. J. Syst. Evol. Microbiol.">
        <title>The Global Catalogue of Microorganisms (GCM) 10K type strain sequencing project: providing services to taxonomists for standard genome sequencing and annotation.</title>
        <authorList>
            <consortium name="The Broad Institute Genomics Platform"/>
            <consortium name="The Broad Institute Genome Sequencing Center for Infectious Disease"/>
            <person name="Wu L."/>
            <person name="Ma J."/>
        </authorList>
    </citation>
    <scope>NUCLEOTIDE SEQUENCE [LARGE SCALE GENOMIC DNA]</scope>
    <source>
        <strain evidence="2">CCUG 43117</strain>
    </source>
</reference>
<dbReference type="Proteomes" id="UP001596060">
    <property type="component" value="Unassembled WGS sequence"/>
</dbReference>
<name>A0ABW0PA49_9HYPH</name>
<evidence type="ECO:0000313" key="2">
    <source>
        <dbReference type="Proteomes" id="UP001596060"/>
    </source>
</evidence>
<protein>
    <submittedName>
        <fullName evidence="1">Uncharacterized protein</fullName>
    </submittedName>
</protein>